<feature type="region of interest" description="Disordered" evidence="1">
    <location>
        <begin position="291"/>
        <end position="319"/>
    </location>
</feature>
<name>A0A6C0CKX2_9ZZZZ</name>
<evidence type="ECO:0000256" key="1">
    <source>
        <dbReference type="SAM" id="MobiDB-lite"/>
    </source>
</evidence>
<dbReference type="EMBL" id="MN739426">
    <property type="protein sequence ID" value="QHT04329.1"/>
    <property type="molecule type" value="Genomic_DNA"/>
</dbReference>
<dbReference type="InterPro" id="IPR014729">
    <property type="entry name" value="Rossmann-like_a/b/a_fold"/>
</dbReference>
<accession>A0A6C0CKX2</accession>
<organism evidence="2">
    <name type="scientific">viral metagenome</name>
    <dbReference type="NCBI Taxonomy" id="1070528"/>
    <lineage>
        <taxon>unclassified sequences</taxon>
        <taxon>metagenomes</taxon>
        <taxon>organismal metagenomes</taxon>
    </lineage>
</organism>
<reference evidence="2" key="1">
    <citation type="journal article" date="2020" name="Nature">
        <title>Giant virus diversity and host interactions through global metagenomics.</title>
        <authorList>
            <person name="Schulz F."/>
            <person name="Roux S."/>
            <person name="Paez-Espino D."/>
            <person name="Jungbluth S."/>
            <person name="Walsh D.A."/>
            <person name="Denef V.J."/>
            <person name="McMahon K.D."/>
            <person name="Konstantinidis K.T."/>
            <person name="Eloe-Fadrosh E.A."/>
            <person name="Kyrpides N.C."/>
            <person name="Woyke T."/>
        </authorList>
    </citation>
    <scope>NUCLEOTIDE SEQUENCE</scope>
    <source>
        <strain evidence="2">GVMAG-M-3300021185-45</strain>
    </source>
</reference>
<sequence>MSSTIYIIDGGVFSPPTKATGQLAFNISSFISSKHPKKKIQYHFLPSNKYYNKPWVRCVSEEDRIIMLDNLVKYITSNYKIPSKISFIVDDSDIKWGKINKAPSTTINTLKNNFSKKQFSSIYLANSIDNIIQRIKGNWDNSLELFFMVKFIVYDIFSSQIIGDNTKNYLLKSFDLPQLLKQGNGNFPEKINKFFKQNNISKQDIIDFIDYNKNPEKFEEIKNIIMENIIILPKHLVPDSYKSMAGNRVREELDVFYSSLENLKKFITPKTEKYILDNKLYHHCKSTYQSKLISKTKKSKSKKSKSKSKSKKSKSKKSN</sequence>
<evidence type="ECO:0000313" key="2">
    <source>
        <dbReference type="EMBL" id="QHT04329.1"/>
    </source>
</evidence>
<protein>
    <submittedName>
        <fullName evidence="2">Uncharacterized protein</fullName>
    </submittedName>
</protein>
<proteinExistence type="predicted"/>
<feature type="compositionally biased region" description="Basic residues" evidence="1">
    <location>
        <begin position="294"/>
        <end position="319"/>
    </location>
</feature>
<dbReference type="Gene3D" id="3.40.50.620">
    <property type="entry name" value="HUPs"/>
    <property type="match status" value="1"/>
</dbReference>
<dbReference type="AlphaFoldDB" id="A0A6C0CKX2"/>